<evidence type="ECO:0000256" key="1">
    <source>
        <dbReference type="SAM" id="SignalP"/>
    </source>
</evidence>
<evidence type="ECO:0000313" key="2">
    <source>
        <dbReference type="EMBL" id="MCA6068581.1"/>
    </source>
</evidence>
<dbReference type="EMBL" id="JAERSE020000004">
    <property type="protein sequence ID" value="MCA6068581.1"/>
    <property type="molecule type" value="Genomic_DNA"/>
</dbReference>
<reference evidence="2 3" key="1">
    <citation type="submission" date="2021-09" db="EMBL/GenBank/DDBJ databases">
        <title>Genome sequencing and assembly of Chryseobacterium sp. RG1.</title>
        <authorList>
            <person name="Chhetri G."/>
        </authorList>
    </citation>
    <scope>NUCLEOTIDE SEQUENCE [LARGE SCALE GENOMIC DNA]</scope>
    <source>
        <strain evidence="2 3">RG1</strain>
    </source>
</reference>
<dbReference type="PROSITE" id="PS51257">
    <property type="entry name" value="PROKAR_LIPOPROTEIN"/>
    <property type="match status" value="1"/>
</dbReference>
<gene>
    <name evidence="2" type="ORF">JI747_015460</name>
</gene>
<proteinExistence type="predicted"/>
<sequence>MKKNVLFAVFALILTLLSCNHSTKENEVAAIEPAREIIKDSITKATFVDDFGDQMEVIINHTQNTAKIFLDGKTYEIKKIDELPEYTAANEAYQYSNIRGNITFLKKDADMVLFHYKPTKENSPTKMASY</sequence>
<name>A0ABS8A763_9FLAO</name>
<keyword evidence="3" id="KW-1185">Reference proteome</keyword>
<dbReference type="RefSeq" id="WP_225689789.1">
    <property type="nucleotide sequence ID" value="NZ_JAERSE020000004.1"/>
</dbReference>
<comment type="caution">
    <text evidence="2">The sequence shown here is derived from an EMBL/GenBank/DDBJ whole genome shotgun (WGS) entry which is preliminary data.</text>
</comment>
<feature type="chain" id="PRO_5046662260" evidence="1">
    <location>
        <begin position="24"/>
        <end position="130"/>
    </location>
</feature>
<accession>A0ABS8A763</accession>
<organism evidence="2 3">
    <name type="scientific">Chryseobacterium tagetis</name>
    <dbReference type="NCBI Taxonomy" id="2801334"/>
    <lineage>
        <taxon>Bacteria</taxon>
        <taxon>Pseudomonadati</taxon>
        <taxon>Bacteroidota</taxon>
        <taxon>Flavobacteriia</taxon>
        <taxon>Flavobacteriales</taxon>
        <taxon>Weeksellaceae</taxon>
        <taxon>Chryseobacterium group</taxon>
        <taxon>Chryseobacterium</taxon>
    </lineage>
</organism>
<keyword evidence="1" id="KW-0732">Signal</keyword>
<evidence type="ECO:0000313" key="3">
    <source>
        <dbReference type="Proteomes" id="UP000618240"/>
    </source>
</evidence>
<protein>
    <submittedName>
        <fullName evidence="2">Uncharacterized protein</fullName>
    </submittedName>
</protein>
<dbReference type="Proteomes" id="UP000618240">
    <property type="component" value="Unassembled WGS sequence"/>
</dbReference>
<feature type="signal peptide" evidence="1">
    <location>
        <begin position="1"/>
        <end position="23"/>
    </location>
</feature>